<reference evidence="5 6" key="1">
    <citation type="journal article" date="2009" name="Nature">
        <title>Evolution of pathogenicity and sexual reproduction in eight Candida genomes.</title>
        <authorList>
            <person name="Butler G."/>
            <person name="Rasmussen M.D."/>
            <person name="Lin M.F."/>
            <person name="Santos M.A."/>
            <person name="Sakthikumar S."/>
            <person name="Munro C.A."/>
            <person name="Rheinbay E."/>
            <person name="Grabherr M."/>
            <person name="Forche A."/>
            <person name="Reedy J.L."/>
            <person name="Agrafioti I."/>
            <person name="Arnaud M.B."/>
            <person name="Bates S."/>
            <person name="Brown A.J."/>
            <person name="Brunke S."/>
            <person name="Costanzo M.C."/>
            <person name="Fitzpatrick D.A."/>
            <person name="de Groot P.W."/>
            <person name="Harris D."/>
            <person name="Hoyer L.L."/>
            <person name="Hube B."/>
            <person name="Klis F.M."/>
            <person name="Kodira C."/>
            <person name="Lennard N."/>
            <person name="Logue M.E."/>
            <person name="Martin R."/>
            <person name="Neiman A.M."/>
            <person name="Nikolaou E."/>
            <person name="Quail M.A."/>
            <person name="Quinn J."/>
            <person name="Santos M.C."/>
            <person name="Schmitzberger F.F."/>
            <person name="Sherlock G."/>
            <person name="Shah P."/>
            <person name="Silverstein K.A."/>
            <person name="Skrzypek M.S."/>
            <person name="Soll D."/>
            <person name="Staggs R."/>
            <person name="Stansfield I."/>
            <person name="Stumpf M.P."/>
            <person name="Sudbery P.E."/>
            <person name="Srikantha T."/>
            <person name="Zeng Q."/>
            <person name="Berman J."/>
            <person name="Berriman M."/>
            <person name="Heitman J."/>
            <person name="Gow N.A."/>
            <person name="Lorenz M.C."/>
            <person name="Birren B.W."/>
            <person name="Kellis M."/>
            <person name="Cuomo C.A."/>
        </authorList>
    </citation>
    <scope>NUCLEOTIDE SEQUENCE [LARGE SCALE GENOMIC DNA]</scope>
    <source>
        <strain evidence="6">ATCC 6260 / CBS 566 / DSM 6381 / JCM 1539 / NBRC 10279 / NRRL Y-324</strain>
    </source>
</reference>
<dbReference type="HOGENOM" id="CLU_024893_1_1_1"/>
<keyword evidence="2" id="KW-0812">Transmembrane</keyword>
<dbReference type="OrthoDB" id="2019572at2759"/>
<accession>A5DPA5</accession>
<dbReference type="SMART" id="SM00321">
    <property type="entry name" value="WSC"/>
    <property type="match status" value="1"/>
</dbReference>
<keyword evidence="3" id="KW-0732">Signal</keyword>
<dbReference type="AlphaFoldDB" id="A5DPA5"/>
<feature type="region of interest" description="Disordered" evidence="1">
    <location>
        <begin position="348"/>
        <end position="388"/>
    </location>
</feature>
<evidence type="ECO:0000256" key="1">
    <source>
        <dbReference type="SAM" id="MobiDB-lite"/>
    </source>
</evidence>
<name>A5DPA5_PICGU</name>
<dbReference type="KEGG" id="pgu:PGUG_05106"/>
<protein>
    <recommendedName>
        <fullName evidence="4">WSC domain-containing protein</fullName>
    </recommendedName>
</protein>
<feature type="compositionally biased region" description="Polar residues" evidence="1">
    <location>
        <begin position="378"/>
        <end position="388"/>
    </location>
</feature>
<proteinExistence type="predicted"/>
<organism evidence="5 6">
    <name type="scientific">Meyerozyma guilliermondii (strain ATCC 6260 / CBS 566 / DSM 6381 / JCM 1539 / NBRC 10279 / NRRL Y-324)</name>
    <name type="common">Yeast</name>
    <name type="synonym">Candida guilliermondii</name>
    <dbReference type="NCBI Taxonomy" id="294746"/>
    <lineage>
        <taxon>Eukaryota</taxon>
        <taxon>Fungi</taxon>
        <taxon>Dikarya</taxon>
        <taxon>Ascomycota</taxon>
        <taxon>Saccharomycotina</taxon>
        <taxon>Pichiomycetes</taxon>
        <taxon>Debaryomycetaceae</taxon>
        <taxon>Meyerozyma</taxon>
    </lineage>
</organism>
<dbReference type="InParanoid" id="A5DPA5"/>
<dbReference type="STRING" id="294746.A5DPA5"/>
<feature type="compositionally biased region" description="Low complexity" evidence="1">
    <location>
        <begin position="212"/>
        <end position="240"/>
    </location>
</feature>
<evidence type="ECO:0000313" key="6">
    <source>
        <dbReference type="Proteomes" id="UP000001997"/>
    </source>
</evidence>
<keyword evidence="2" id="KW-0472">Membrane</keyword>
<dbReference type="GeneID" id="5124899"/>
<feature type="signal peptide" evidence="3">
    <location>
        <begin position="1"/>
        <end position="18"/>
    </location>
</feature>
<evidence type="ECO:0000256" key="3">
    <source>
        <dbReference type="SAM" id="SignalP"/>
    </source>
</evidence>
<dbReference type="PANTHER" id="PTHR16861">
    <property type="entry name" value="GLYCOPROTEIN 38"/>
    <property type="match status" value="1"/>
</dbReference>
<dbReference type="VEuPathDB" id="FungiDB:PGUG_05106"/>
<keyword evidence="2" id="KW-1133">Transmembrane helix</keyword>
<evidence type="ECO:0000313" key="5">
    <source>
        <dbReference type="EMBL" id="EDK41008.2"/>
    </source>
</evidence>
<evidence type="ECO:0000259" key="4">
    <source>
        <dbReference type="PROSITE" id="PS51212"/>
    </source>
</evidence>
<keyword evidence="6" id="KW-1185">Reference proteome</keyword>
<feature type="region of interest" description="Disordered" evidence="1">
    <location>
        <begin position="112"/>
        <end position="241"/>
    </location>
</feature>
<evidence type="ECO:0000256" key="2">
    <source>
        <dbReference type="SAM" id="Phobius"/>
    </source>
</evidence>
<feature type="chain" id="PRO_5002681354" description="WSC domain-containing protein" evidence="3">
    <location>
        <begin position="19"/>
        <end position="388"/>
    </location>
</feature>
<dbReference type="OMA" id="DAHNISK"/>
<dbReference type="EMBL" id="CH408160">
    <property type="protein sequence ID" value="EDK41008.2"/>
    <property type="molecule type" value="Genomic_DNA"/>
</dbReference>
<gene>
    <name evidence="5" type="ORF">PGUG_05106</name>
</gene>
<dbReference type="Pfam" id="PF01822">
    <property type="entry name" value="WSC"/>
    <property type="match status" value="1"/>
</dbReference>
<feature type="compositionally biased region" description="Low complexity" evidence="1">
    <location>
        <begin position="112"/>
        <end position="195"/>
    </location>
</feature>
<feature type="domain" description="WSC" evidence="4">
    <location>
        <begin position="19"/>
        <end position="108"/>
    </location>
</feature>
<dbReference type="Proteomes" id="UP000001997">
    <property type="component" value="Unassembled WGS sequence"/>
</dbReference>
<dbReference type="InterPro" id="IPR002889">
    <property type="entry name" value="WSC_carb-bd"/>
</dbReference>
<dbReference type="eggNOG" id="KOG4157">
    <property type="taxonomic scope" value="Eukaryota"/>
</dbReference>
<dbReference type="PANTHER" id="PTHR16861:SF9">
    <property type="entry name" value="CELL WALL INTEGRITY AND STRESS RESPONSE COMPONENT 1"/>
    <property type="match status" value="1"/>
</dbReference>
<sequence length="388" mass="39874">MKSRGHILLLCLATAVSASWTKGGCYKSSIKSSLSFSDDNTYQSSGHCQGQCSDSAYAVVTDGQYCYCGSTELDSSDETDSSNCNTPCQGYPYEMCGGDGYFLVYSNDDVQPQAASSSSSSTSTKSSTSTSRTKTSTSSTSPSSSSQAPSTTASSTKSDTSSTDASTTESSDNSPSASPTTVVSTVTGSDSHSVVEITKTIAPSTTADKQSSKTASPTTSSSSSASSTGDSSKNGSSKSLSGGGIAGVVVGSLAGVCLIAGLLFFLWYKKRHSEDDHDDEFTLSGPNEKDQYSIGPNPFMSSAAAGAGAGAAGAAGASAVKGHGYHSSSGDSHSFDSTHNDEFLFERYPPMPQEAPNQTANFGRRRLSNGSLPDMITRNPNSLKVVNN</sequence>
<dbReference type="RefSeq" id="XP_001483151.2">
    <property type="nucleotide sequence ID" value="XM_001483101.1"/>
</dbReference>
<dbReference type="PROSITE" id="PS51212">
    <property type="entry name" value="WSC"/>
    <property type="match status" value="1"/>
</dbReference>
<feature type="transmembrane region" description="Helical" evidence="2">
    <location>
        <begin position="244"/>
        <end position="268"/>
    </location>
</feature>